<dbReference type="EMBL" id="BMAV01025073">
    <property type="protein sequence ID" value="GFS38143.1"/>
    <property type="molecule type" value="Genomic_DNA"/>
</dbReference>
<evidence type="ECO:0000313" key="2">
    <source>
        <dbReference type="Proteomes" id="UP000886998"/>
    </source>
</evidence>
<accession>A0A8X6IAK0</accession>
<name>A0A8X6IAK0_9ARAC</name>
<comment type="caution">
    <text evidence="1">The sequence shown here is derived from an EMBL/GenBank/DDBJ whole genome shotgun (WGS) entry which is preliminary data.</text>
</comment>
<dbReference type="Proteomes" id="UP000886998">
    <property type="component" value="Unassembled WGS sequence"/>
</dbReference>
<gene>
    <name evidence="1" type="ORF">TNIN_57651</name>
</gene>
<protein>
    <submittedName>
        <fullName evidence="1">Uncharacterized protein</fullName>
    </submittedName>
</protein>
<feature type="non-terminal residue" evidence="1">
    <location>
        <position position="18"/>
    </location>
</feature>
<reference evidence="1" key="1">
    <citation type="submission" date="2020-08" db="EMBL/GenBank/DDBJ databases">
        <title>Multicomponent nature underlies the extraordinary mechanical properties of spider dragline silk.</title>
        <authorList>
            <person name="Kono N."/>
            <person name="Nakamura H."/>
            <person name="Mori M."/>
            <person name="Yoshida Y."/>
            <person name="Ohtoshi R."/>
            <person name="Malay A.D."/>
            <person name="Moran D.A.P."/>
            <person name="Tomita M."/>
            <person name="Numata K."/>
            <person name="Arakawa K."/>
        </authorList>
    </citation>
    <scope>NUCLEOTIDE SEQUENCE</scope>
</reference>
<organism evidence="1 2">
    <name type="scientific">Trichonephila inaurata madagascariensis</name>
    <dbReference type="NCBI Taxonomy" id="2747483"/>
    <lineage>
        <taxon>Eukaryota</taxon>
        <taxon>Metazoa</taxon>
        <taxon>Ecdysozoa</taxon>
        <taxon>Arthropoda</taxon>
        <taxon>Chelicerata</taxon>
        <taxon>Arachnida</taxon>
        <taxon>Araneae</taxon>
        <taxon>Araneomorphae</taxon>
        <taxon>Entelegynae</taxon>
        <taxon>Araneoidea</taxon>
        <taxon>Nephilidae</taxon>
        <taxon>Trichonephila</taxon>
        <taxon>Trichonephila inaurata</taxon>
    </lineage>
</organism>
<evidence type="ECO:0000313" key="1">
    <source>
        <dbReference type="EMBL" id="GFS38143.1"/>
    </source>
</evidence>
<proteinExistence type="predicted"/>
<keyword evidence="2" id="KW-1185">Reference proteome</keyword>
<dbReference type="AlphaFoldDB" id="A0A8X6IAK0"/>
<sequence length="18" mass="1925">MRVLAYALGFLAFVAVAI</sequence>